<dbReference type="PANTHER" id="PTHR41299">
    <property type="entry name" value="THIAMINE PYROPHOSPHOKINASE"/>
    <property type="match status" value="1"/>
</dbReference>
<dbReference type="NCBIfam" id="TIGR01378">
    <property type="entry name" value="thi_PPkinase"/>
    <property type="match status" value="1"/>
</dbReference>
<dbReference type="GO" id="GO:0030975">
    <property type="term" value="F:thiamine binding"/>
    <property type="evidence" value="ECO:0007669"/>
    <property type="project" value="InterPro"/>
</dbReference>
<accession>A0A369LFR5</accession>
<dbReference type="InterPro" id="IPR053149">
    <property type="entry name" value="TPK"/>
</dbReference>
<dbReference type="GO" id="GO:0016301">
    <property type="term" value="F:kinase activity"/>
    <property type="evidence" value="ECO:0007669"/>
    <property type="project" value="UniProtKB-KW"/>
</dbReference>
<dbReference type="InterPro" id="IPR006282">
    <property type="entry name" value="Thi_PPkinase"/>
</dbReference>
<reference evidence="7 8" key="1">
    <citation type="journal article" date="2018" name="Elife">
        <title>Discovery and characterization of a prevalent human gut bacterial enzyme sufficient for the inactivation of a family of plant toxins.</title>
        <authorList>
            <person name="Koppel N."/>
            <person name="Bisanz J.E."/>
            <person name="Pandelia M.E."/>
            <person name="Turnbaugh P.J."/>
            <person name="Balskus E.P."/>
        </authorList>
    </citation>
    <scope>NUCLEOTIDE SEQUENCE [LARGE SCALE GENOMIC DNA]</scope>
    <source>
        <strain evidence="8">anaerobia AP69FAA</strain>
    </source>
</reference>
<dbReference type="Pfam" id="PF04263">
    <property type="entry name" value="TPK_catalytic"/>
    <property type="match status" value="1"/>
</dbReference>
<dbReference type="EMBL" id="PPTP01000002">
    <property type="protein sequence ID" value="RDB56858.1"/>
    <property type="molecule type" value="Genomic_DNA"/>
</dbReference>
<dbReference type="SMART" id="SM00983">
    <property type="entry name" value="TPK_B1_binding"/>
    <property type="match status" value="1"/>
</dbReference>
<dbReference type="Proteomes" id="UP000253792">
    <property type="component" value="Unassembled WGS sequence"/>
</dbReference>
<dbReference type="Pfam" id="PF04265">
    <property type="entry name" value="TPK_B1_binding"/>
    <property type="match status" value="1"/>
</dbReference>
<keyword evidence="1" id="KW-0808">Transferase</keyword>
<evidence type="ECO:0000256" key="4">
    <source>
        <dbReference type="ARBA" id="ARBA00022840"/>
    </source>
</evidence>
<dbReference type="OrthoDB" id="9804377at2"/>
<evidence type="ECO:0000313" key="7">
    <source>
        <dbReference type="EMBL" id="RDB56858.1"/>
    </source>
</evidence>
<dbReference type="InterPro" id="IPR007373">
    <property type="entry name" value="Thiamin_PyroPKinase_B1-bd"/>
</dbReference>
<dbReference type="STRING" id="1034345.GCA_000236865_01239"/>
<dbReference type="GO" id="GO:0009229">
    <property type="term" value="P:thiamine diphosphate biosynthetic process"/>
    <property type="evidence" value="ECO:0007669"/>
    <property type="project" value="InterPro"/>
</dbReference>
<evidence type="ECO:0000259" key="6">
    <source>
        <dbReference type="SMART" id="SM00983"/>
    </source>
</evidence>
<feature type="domain" description="Thiamin pyrophosphokinase thiamin-binding" evidence="6">
    <location>
        <begin position="136"/>
        <end position="204"/>
    </location>
</feature>
<dbReference type="EC" id="2.7.6.2" evidence="5"/>
<dbReference type="GO" id="GO:0004788">
    <property type="term" value="F:thiamine diphosphokinase activity"/>
    <property type="evidence" value="ECO:0007669"/>
    <property type="project" value="UniProtKB-UniRule"/>
</dbReference>
<keyword evidence="2" id="KW-0547">Nucleotide-binding</keyword>
<evidence type="ECO:0000256" key="2">
    <source>
        <dbReference type="ARBA" id="ARBA00022741"/>
    </source>
</evidence>
<dbReference type="InterPro" id="IPR036371">
    <property type="entry name" value="TPK_B1-bd_sf"/>
</dbReference>
<protein>
    <recommendedName>
        <fullName evidence="5">Thiamine diphosphokinase</fullName>
        <ecNumber evidence="5">2.7.6.2</ecNumber>
    </recommendedName>
</protein>
<keyword evidence="3 7" id="KW-0418">Kinase</keyword>
<dbReference type="SUPFAM" id="SSF63999">
    <property type="entry name" value="Thiamin pyrophosphokinase, catalytic domain"/>
    <property type="match status" value="1"/>
</dbReference>
<sequence length="215" mass="23577">MTTCALVGATYFNEQDFMARYNEGFFDFIIAVDGGFAPLDRLGVAPDMAIGDFDSLGYVPRAKRVSRHPVNKDASDMELALQRAANYRHTDIYVYGGIGGRLDHTLANLQLFAAYSERGFYVTGIAEGFAIRCVTGPDVFTLPDNVEKGTVSVFAANDRAEGVIERGLEYSLDDEPLTNRTSLGLSNELIGQEATIAVESGTLYVFYPLPWETSE</sequence>
<dbReference type="InterPro" id="IPR007371">
    <property type="entry name" value="TPK_catalytic"/>
</dbReference>
<dbReference type="PANTHER" id="PTHR41299:SF1">
    <property type="entry name" value="THIAMINE PYROPHOSPHOKINASE"/>
    <property type="match status" value="1"/>
</dbReference>
<gene>
    <name evidence="7" type="ORF">C1880_03670</name>
</gene>
<proteinExistence type="predicted"/>
<dbReference type="Gene3D" id="3.40.50.10240">
    <property type="entry name" value="Thiamin pyrophosphokinase, catalytic domain"/>
    <property type="match status" value="1"/>
</dbReference>
<comment type="caution">
    <text evidence="7">The sequence shown here is derived from an EMBL/GenBank/DDBJ whole genome shotgun (WGS) entry which is preliminary data.</text>
</comment>
<keyword evidence="8" id="KW-1185">Reference proteome</keyword>
<keyword evidence="4" id="KW-0067">ATP-binding</keyword>
<dbReference type="CDD" id="cd07995">
    <property type="entry name" value="TPK"/>
    <property type="match status" value="1"/>
</dbReference>
<evidence type="ECO:0000256" key="5">
    <source>
        <dbReference type="NCBIfam" id="TIGR01378"/>
    </source>
</evidence>
<dbReference type="InterPro" id="IPR036759">
    <property type="entry name" value="TPK_catalytic_sf"/>
</dbReference>
<dbReference type="GO" id="GO:0005524">
    <property type="term" value="F:ATP binding"/>
    <property type="evidence" value="ECO:0007669"/>
    <property type="project" value="UniProtKB-KW"/>
</dbReference>
<dbReference type="SUPFAM" id="SSF63862">
    <property type="entry name" value="Thiamin pyrophosphokinase, substrate-binding domain"/>
    <property type="match status" value="1"/>
</dbReference>
<evidence type="ECO:0000313" key="8">
    <source>
        <dbReference type="Proteomes" id="UP000253792"/>
    </source>
</evidence>
<evidence type="ECO:0000256" key="3">
    <source>
        <dbReference type="ARBA" id="ARBA00022777"/>
    </source>
</evidence>
<dbReference type="AlphaFoldDB" id="A0A369LFR5"/>
<organism evidence="7 8">
    <name type="scientific">Senegalimassilia anaerobia</name>
    <dbReference type="NCBI Taxonomy" id="1473216"/>
    <lineage>
        <taxon>Bacteria</taxon>
        <taxon>Bacillati</taxon>
        <taxon>Actinomycetota</taxon>
        <taxon>Coriobacteriia</taxon>
        <taxon>Coriobacteriales</taxon>
        <taxon>Coriobacteriaceae</taxon>
        <taxon>Senegalimassilia</taxon>
    </lineage>
</organism>
<evidence type="ECO:0000256" key="1">
    <source>
        <dbReference type="ARBA" id="ARBA00022679"/>
    </source>
</evidence>
<dbReference type="GO" id="GO:0006772">
    <property type="term" value="P:thiamine metabolic process"/>
    <property type="evidence" value="ECO:0007669"/>
    <property type="project" value="UniProtKB-UniRule"/>
</dbReference>
<name>A0A369LFR5_9ACTN</name>
<dbReference type="RefSeq" id="WP_114620316.1">
    <property type="nucleotide sequence ID" value="NZ_CAUHNI010000076.1"/>
</dbReference>